<dbReference type="EMBL" id="JADILW010000056">
    <property type="protein sequence ID" value="MBO8480190.1"/>
    <property type="molecule type" value="Genomic_DNA"/>
</dbReference>
<evidence type="ECO:0008006" key="3">
    <source>
        <dbReference type="Google" id="ProtNLM"/>
    </source>
</evidence>
<reference evidence="1" key="2">
    <citation type="journal article" date="2021" name="PeerJ">
        <title>Extensive microbial diversity within the chicken gut microbiome revealed by metagenomics and culture.</title>
        <authorList>
            <person name="Gilroy R."/>
            <person name="Ravi A."/>
            <person name="Getino M."/>
            <person name="Pursley I."/>
            <person name="Horton D.L."/>
            <person name="Alikhan N.F."/>
            <person name="Baker D."/>
            <person name="Gharbi K."/>
            <person name="Hall N."/>
            <person name="Watson M."/>
            <person name="Adriaenssens E.M."/>
            <person name="Foster-Nyarko E."/>
            <person name="Jarju S."/>
            <person name="Secka A."/>
            <person name="Antonio M."/>
            <person name="Oren A."/>
            <person name="Chaudhuri R.R."/>
            <person name="La Ragione R."/>
            <person name="Hildebrand F."/>
            <person name="Pallen M.J."/>
        </authorList>
    </citation>
    <scope>NUCLEOTIDE SEQUENCE</scope>
    <source>
        <strain evidence="1">B3-1481</strain>
    </source>
</reference>
<sequence length="66" mass="7492">VWLRTRFETVRARLGESDPSRPLFRDAGELFARREPVYAGAPFVVDTDGIPPREVARRIARLLGLV</sequence>
<dbReference type="AlphaFoldDB" id="A0A9D9IY61"/>
<dbReference type="Gene3D" id="3.40.50.300">
    <property type="entry name" value="P-loop containing nucleotide triphosphate hydrolases"/>
    <property type="match status" value="1"/>
</dbReference>
<evidence type="ECO:0000313" key="2">
    <source>
        <dbReference type="Proteomes" id="UP000823769"/>
    </source>
</evidence>
<organism evidence="1 2">
    <name type="scientific">Candidatus Cryptobacteroides avistercoris</name>
    <dbReference type="NCBI Taxonomy" id="2840758"/>
    <lineage>
        <taxon>Bacteria</taxon>
        <taxon>Pseudomonadati</taxon>
        <taxon>Bacteroidota</taxon>
        <taxon>Bacteroidia</taxon>
        <taxon>Bacteroidales</taxon>
        <taxon>Candidatus Cryptobacteroides</taxon>
    </lineage>
</organism>
<protein>
    <recommendedName>
        <fullName evidence="3">Shikimate kinase</fullName>
    </recommendedName>
</protein>
<proteinExistence type="predicted"/>
<gene>
    <name evidence="1" type="ORF">IAB76_03645</name>
</gene>
<reference evidence="1" key="1">
    <citation type="submission" date="2020-10" db="EMBL/GenBank/DDBJ databases">
        <authorList>
            <person name="Gilroy R."/>
        </authorList>
    </citation>
    <scope>NUCLEOTIDE SEQUENCE</scope>
    <source>
        <strain evidence="1">B3-1481</strain>
    </source>
</reference>
<dbReference type="Proteomes" id="UP000823769">
    <property type="component" value="Unassembled WGS sequence"/>
</dbReference>
<feature type="non-terminal residue" evidence="1">
    <location>
        <position position="1"/>
    </location>
</feature>
<dbReference type="InterPro" id="IPR027417">
    <property type="entry name" value="P-loop_NTPase"/>
</dbReference>
<accession>A0A9D9IY61</accession>
<name>A0A9D9IY61_9BACT</name>
<comment type="caution">
    <text evidence="1">The sequence shown here is derived from an EMBL/GenBank/DDBJ whole genome shotgun (WGS) entry which is preliminary data.</text>
</comment>
<evidence type="ECO:0000313" key="1">
    <source>
        <dbReference type="EMBL" id="MBO8480190.1"/>
    </source>
</evidence>